<dbReference type="Pfam" id="PF11929">
    <property type="entry name" value="DUF3447"/>
    <property type="match status" value="1"/>
</dbReference>
<dbReference type="InterPro" id="IPR036770">
    <property type="entry name" value="Ankyrin_rpt-contain_sf"/>
</dbReference>
<comment type="caution">
    <text evidence="5">The sequence shown here is derived from an EMBL/GenBank/DDBJ whole genome shotgun (WGS) entry which is preliminary data.</text>
</comment>
<dbReference type="SMART" id="SM00248">
    <property type="entry name" value="ANK"/>
    <property type="match status" value="5"/>
</dbReference>
<keyword evidence="6" id="KW-1185">Reference proteome</keyword>
<feature type="repeat" description="ANK" evidence="3">
    <location>
        <begin position="500"/>
        <end position="524"/>
    </location>
</feature>
<dbReference type="InterPro" id="IPR020683">
    <property type="entry name" value="DUF3447"/>
</dbReference>
<organism evidence="5 6">
    <name type="scientific">Tritrichomonas foetus</name>
    <dbReference type="NCBI Taxonomy" id="1144522"/>
    <lineage>
        <taxon>Eukaryota</taxon>
        <taxon>Metamonada</taxon>
        <taxon>Parabasalia</taxon>
        <taxon>Tritrichomonadida</taxon>
        <taxon>Tritrichomonadidae</taxon>
        <taxon>Tritrichomonas</taxon>
    </lineage>
</organism>
<dbReference type="Gene3D" id="1.25.40.20">
    <property type="entry name" value="Ankyrin repeat-containing domain"/>
    <property type="match status" value="1"/>
</dbReference>
<evidence type="ECO:0000313" key="5">
    <source>
        <dbReference type="EMBL" id="OHS98807.1"/>
    </source>
</evidence>
<dbReference type="PROSITE" id="PS50297">
    <property type="entry name" value="ANK_REP_REGION"/>
    <property type="match status" value="1"/>
</dbReference>
<dbReference type="Pfam" id="PF12796">
    <property type="entry name" value="Ank_2"/>
    <property type="match status" value="1"/>
</dbReference>
<name>A0A1J4JK92_9EUKA</name>
<dbReference type="EMBL" id="MLAK01001037">
    <property type="protein sequence ID" value="OHS98807.1"/>
    <property type="molecule type" value="Genomic_DNA"/>
</dbReference>
<evidence type="ECO:0000259" key="4">
    <source>
        <dbReference type="Pfam" id="PF11929"/>
    </source>
</evidence>
<reference evidence="5" key="1">
    <citation type="submission" date="2016-10" db="EMBL/GenBank/DDBJ databases">
        <authorList>
            <person name="Benchimol M."/>
            <person name="Almeida L.G."/>
            <person name="Vasconcelos A.T."/>
            <person name="Perreira-Neves A."/>
            <person name="Rosa I.A."/>
            <person name="Tasca T."/>
            <person name="Bogo M.R."/>
            <person name="de Souza W."/>
        </authorList>
    </citation>
    <scope>NUCLEOTIDE SEQUENCE [LARGE SCALE GENOMIC DNA]</scope>
    <source>
        <strain evidence="5">K</strain>
    </source>
</reference>
<dbReference type="Proteomes" id="UP000179807">
    <property type="component" value="Unassembled WGS sequence"/>
</dbReference>
<protein>
    <recommendedName>
        <fullName evidence="4">DUF3447 domain-containing protein</fullName>
    </recommendedName>
</protein>
<dbReference type="RefSeq" id="XP_068351944.1">
    <property type="nucleotide sequence ID" value="XM_068490357.1"/>
</dbReference>
<evidence type="ECO:0000256" key="1">
    <source>
        <dbReference type="ARBA" id="ARBA00022737"/>
    </source>
</evidence>
<keyword evidence="1" id="KW-0677">Repeat</keyword>
<dbReference type="VEuPathDB" id="TrichDB:TRFO_01863"/>
<dbReference type="SUPFAM" id="SSF48403">
    <property type="entry name" value="Ankyrin repeat"/>
    <property type="match status" value="2"/>
</dbReference>
<dbReference type="AlphaFoldDB" id="A0A1J4JK92"/>
<proteinExistence type="predicted"/>
<dbReference type="PROSITE" id="PS50088">
    <property type="entry name" value="ANK_REPEAT"/>
    <property type="match status" value="1"/>
</dbReference>
<dbReference type="PANTHER" id="PTHR24198">
    <property type="entry name" value="ANKYRIN REPEAT AND PROTEIN KINASE DOMAIN-CONTAINING PROTEIN"/>
    <property type="match status" value="1"/>
</dbReference>
<dbReference type="InterPro" id="IPR002110">
    <property type="entry name" value="Ankyrin_rpt"/>
</dbReference>
<gene>
    <name evidence="5" type="ORF">TRFO_01863</name>
</gene>
<keyword evidence="2 3" id="KW-0040">ANK repeat</keyword>
<accession>A0A1J4JK92</accession>
<feature type="domain" description="DUF3447" evidence="4">
    <location>
        <begin position="185"/>
        <end position="228"/>
    </location>
</feature>
<evidence type="ECO:0000256" key="2">
    <source>
        <dbReference type="ARBA" id="ARBA00023043"/>
    </source>
</evidence>
<evidence type="ECO:0000256" key="3">
    <source>
        <dbReference type="PROSITE-ProRule" id="PRU00023"/>
    </source>
</evidence>
<dbReference type="PANTHER" id="PTHR24198:SF165">
    <property type="entry name" value="ANKYRIN REPEAT-CONTAINING PROTEIN-RELATED"/>
    <property type="match status" value="1"/>
</dbReference>
<sequence length="572" mass="67417">MNYTEALKLCQDDFNHMELLQHKLWSLKYKGEFPDFYDYLLSLNQFETTESTSKFVCLLACISFAMPRKRKLFKSFYLFLYSKDLFENLDPCLGINIFEIRKSESNSADVHTKLKKLIKNDMITEFQDFLSNTNTSFNTRLYQNDIIDLQDEPTLIEFAALHQSIKIFRFMFLQLENLPPNISIYAIVGGSYEIIHLIEQKEKNLFDVQCLRYAIKYHRNDLVNYFLSTLLITFPHECLKEAINSNNFEIINKYVSQEEFVISCLTDARYIRKIEKKRYNISFEIFKSLLCVPIHDSEIFTDYKINNTAFLNMLKYHRSNSYDRKYLMFLVPAINSNNYKMIKTILDLNINPIDSSNNDINIMLLEGFQLSVTKNKIEIVKLFLDHPLYSKHRIINFNVPFHYTYGTANHETLKLLLKYPQLIDINDIQNHQIPLSYAYEHDLFDVFKLLLKYGKDRINVNYFINNESTVLHYACYDGKIAYVKALLSFAGTNINILNEDKQTPLHLAALSQKIEIVELLIKSGRCDTNLIDKNGVIFRIHKAAIHYLSPEDMIRVRKIINEIEFFIRLSNE</sequence>
<evidence type="ECO:0000313" key="6">
    <source>
        <dbReference type="Proteomes" id="UP000179807"/>
    </source>
</evidence>
<dbReference type="GeneID" id="94825061"/>
<dbReference type="OrthoDB" id="20727at2759"/>